<proteinExistence type="predicted"/>
<feature type="region of interest" description="Disordered" evidence="1">
    <location>
        <begin position="38"/>
        <end position="64"/>
    </location>
</feature>
<dbReference type="AlphaFoldDB" id="A0A151SSE2"/>
<dbReference type="Gramene" id="C.cajan_03862.t">
    <property type="protein sequence ID" value="C.cajan_03862.t.cds1"/>
    <property type="gene ID" value="C.cajan_03862"/>
</dbReference>
<sequence>MEDRLAARLETRLIELTGNIKKALDESLKNSIQEVFRSSHEGNDSHHSSGSATQHKGSHPHSSYGTRLARIDFPKFGGDNVHQWIYQAENYFSIDNTPNDVKVKIAIIHLEGKALQWHTAFVRSAGNFPIHNWAAYTNLLIDRFGAVCDDPMAELMKLRQTTSVEKYHEDFDAIVARLQLSEEHKSECLNRNCQF</sequence>
<dbReference type="Proteomes" id="UP000075243">
    <property type="component" value="Chromosome 11"/>
</dbReference>
<dbReference type="Pfam" id="PF03732">
    <property type="entry name" value="Retrotrans_gag"/>
    <property type="match status" value="1"/>
</dbReference>
<name>A0A151SSE2_CAJCA</name>
<organism evidence="3 4">
    <name type="scientific">Cajanus cajan</name>
    <name type="common">Pigeon pea</name>
    <name type="synonym">Cajanus indicus</name>
    <dbReference type="NCBI Taxonomy" id="3821"/>
    <lineage>
        <taxon>Eukaryota</taxon>
        <taxon>Viridiplantae</taxon>
        <taxon>Streptophyta</taxon>
        <taxon>Embryophyta</taxon>
        <taxon>Tracheophyta</taxon>
        <taxon>Spermatophyta</taxon>
        <taxon>Magnoliopsida</taxon>
        <taxon>eudicotyledons</taxon>
        <taxon>Gunneridae</taxon>
        <taxon>Pentapetalae</taxon>
        <taxon>rosids</taxon>
        <taxon>fabids</taxon>
        <taxon>Fabales</taxon>
        <taxon>Fabaceae</taxon>
        <taxon>Papilionoideae</taxon>
        <taxon>50 kb inversion clade</taxon>
        <taxon>NPAAA clade</taxon>
        <taxon>indigoferoid/millettioid clade</taxon>
        <taxon>Phaseoleae</taxon>
        <taxon>Cajanus</taxon>
    </lineage>
</organism>
<feature type="compositionally biased region" description="Basic and acidic residues" evidence="1">
    <location>
        <begin position="38"/>
        <end position="47"/>
    </location>
</feature>
<feature type="domain" description="Retrotransposon gag" evidence="2">
    <location>
        <begin position="104"/>
        <end position="185"/>
    </location>
</feature>
<gene>
    <name evidence="3" type="ORF">KK1_003945</name>
</gene>
<protein>
    <recommendedName>
        <fullName evidence="2">Retrotransposon gag domain-containing protein</fullName>
    </recommendedName>
</protein>
<dbReference type="EMBL" id="CM003613">
    <property type="protein sequence ID" value="KYP57678.1"/>
    <property type="molecule type" value="Genomic_DNA"/>
</dbReference>
<evidence type="ECO:0000313" key="3">
    <source>
        <dbReference type="EMBL" id="KYP57678.1"/>
    </source>
</evidence>
<evidence type="ECO:0000256" key="1">
    <source>
        <dbReference type="SAM" id="MobiDB-lite"/>
    </source>
</evidence>
<feature type="compositionally biased region" description="Polar residues" evidence="1">
    <location>
        <begin position="48"/>
        <end position="64"/>
    </location>
</feature>
<keyword evidence="4" id="KW-1185">Reference proteome</keyword>
<accession>A0A151SSE2</accession>
<evidence type="ECO:0000313" key="4">
    <source>
        <dbReference type="Proteomes" id="UP000075243"/>
    </source>
</evidence>
<reference evidence="3 4" key="1">
    <citation type="journal article" date="2012" name="Nat. Biotechnol.">
        <title>Draft genome sequence of pigeonpea (Cajanus cajan), an orphan legume crop of resource-poor farmers.</title>
        <authorList>
            <person name="Varshney R.K."/>
            <person name="Chen W."/>
            <person name="Li Y."/>
            <person name="Bharti A.K."/>
            <person name="Saxena R.K."/>
            <person name="Schlueter J.A."/>
            <person name="Donoghue M.T."/>
            <person name="Azam S."/>
            <person name="Fan G."/>
            <person name="Whaley A.M."/>
            <person name="Farmer A.D."/>
            <person name="Sheridan J."/>
            <person name="Iwata A."/>
            <person name="Tuteja R."/>
            <person name="Penmetsa R.V."/>
            <person name="Wu W."/>
            <person name="Upadhyaya H.D."/>
            <person name="Yang S.P."/>
            <person name="Shah T."/>
            <person name="Saxena K.B."/>
            <person name="Michael T."/>
            <person name="McCombie W.R."/>
            <person name="Yang B."/>
            <person name="Zhang G."/>
            <person name="Yang H."/>
            <person name="Wang J."/>
            <person name="Spillane C."/>
            <person name="Cook D.R."/>
            <person name="May G.D."/>
            <person name="Xu X."/>
            <person name="Jackson S.A."/>
        </authorList>
    </citation>
    <scope>NUCLEOTIDE SEQUENCE [LARGE SCALE GENOMIC DNA]</scope>
    <source>
        <strain evidence="4">cv. Asha</strain>
    </source>
</reference>
<dbReference type="InterPro" id="IPR005162">
    <property type="entry name" value="Retrotrans_gag_dom"/>
</dbReference>
<evidence type="ECO:0000259" key="2">
    <source>
        <dbReference type="Pfam" id="PF03732"/>
    </source>
</evidence>